<name>A0A8C5HDR0_GOUWI</name>
<dbReference type="CDD" id="cd04497">
    <property type="entry name" value="hPOT1_OB1_like"/>
    <property type="match status" value="1"/>
</dbReference>
<sequence length="806" mass="88748">MPVLFEGAQVPAHLTNIPISLISTSTDSANKYVKGKVIHKGPLVVSAADNFILKTVIQEDDSSQKPSINIVLFGDLAKSFSQSVNQGDVVVASGFQVGKSPTVRKDNHHACNLLLSKSDACIYVYHPQSPSDSKSPQASKRSSTCSAEVSQTTKAPKYTYVRLDNLKLSSTVNVYGVVVFFKLPHKSRGTHWCSTLKITDQSNLKIQCTLFCNKREDHPQIFQVGDIVRLHRVKTQSYEESIQLISAYGFAAVTFDGIVGRAVEPRTSSRSFQFHQEDQQKVEELRAWAASHSIVSATSTTIPLSATQPKAYFDLTCQLLAKAPIDTTCTLLRVWDGSQCPHTLLKVIVEPDSVEGPVSFSENKENLIANVLVYDNHVEFARQLKPGTFLRIFNLRAIPGSSRVPGLTSSQAVEHDHLAFHLHGGTSYGRGIQVLPENSQDVQELKSALEMFSKDKDDSGVSDSELMDIWCTPPETLDDEAVESCTERRCIHNIETVMLSQLKQCNDPLGSHHVRVQLSSFKPHRLHQALKLYCSKCSSLQDVPDDEVVNRVFSEASRNAELCSPPSWALSGKVNLPGISHGSSNRTLHIHSSSELLSEGKAKELIYIMGSSLEETCRLADGYQNIIPVRSSEGRLALLDWPAPFLFRGRKRYYGCKSCSEAAAVSEPSCEGVDVIDEKVIAEALQVQPLQFVLLMELQLQDATDTLDVFLWKHAEMFFNVSAEDVAANQEAQDHISRTMNALCPKGGSDVHRPWLDMCLTAYSTVCDGGRGQTCYQICDTGIIKPRPPPSESYPSGSGPTPHEAA</sequence>
<evidence type="ECO:0000256" key="6">
    <source>
        <dbReference type="ARBA" id="ARBA00022895"/>
    </source>
</evidence>
<feature type="compositionally biased region" description="Low complexity" evidence="10">
    <location>
        <begin position="793"/>
        <end position="806"/>
    </location>
</feature>
<gene>
    <name evidence="12" type="primary">pot1</name>
</gene>
<comment type="similarity">
    <text evidence="3">Belongs to the telombin family.</text>
</comment>
<dbReference type="InterPro" id="IPR048953">
    <property type="entry name" value="POT1_C_insert"/>
</dbReference>
<dbReference type="InterPro" id="IPR028389">
    <property type="entry name" value="POT1"/>
</dbReference>
<dbReference type="GO" id="GO:0098505">
    <property type="term" value="F:G-rich strand telomeric DNA binding"/>
    <property type="evidence" value="ECO:0007669"/>
    <property type="project" value="TreeGrafter"/>
</dbReference>
<dbReference type="FunFam" id="2.40.50.140:FF:000119">
    <property type="entry name" value="Protection of telomeres 1 homolog"/>
    <property type="match status" value="1"/>
</dbReference>
<reference evidence="12" key="3">
    <citation type="submission" date="2025-09" db="UniProtKB">
        <authorList>
            <consortium name="Ensembl"/>
        </authorList>
    </citation>
    <scope>IDENTIFICATION</scope>
</reference>
<dbReference type="AlphaFoldDB" id="A0A8C5HDR0"/>
<evidence type="ECO:0000256" key="4">
    <source>
        <dbReference type="ARBA" id="ARBA00015253"/>
    </source>
</evidence>
<organism evidence="12 13">
    <name type="scientific">Gouania willdenowi</name>
    <name type="common">Blunt-snouted clingfish</name>
    <name type="synonym">Lepadogaster willdenowi</name>
    <dbReference type="NCBI Taxonomy" id="441366"/>
    <lineage>
        <taxon>Eukaryota</taxon>
        <taxon>Metazoa</taxon>
        <taxon>Chordata</taxon>
        <taxon>Craniata</taxon>
        <taxon>Vertebrata</taxon>
        <taxon>Euteleostomi</taxon>
        <taxon>Actinopterygii</taxon>
        <taxon>Neopterygii</taxon>
        <taxon>Teleostei</taxon>
        <taxon>Neoteleostei</taxon>
        <taxon>Acanthomorphata</taxon>
        <taxon>Ovalentaria</taxon>
        <taxon>Blenniimorphae</taxon>
        <taxon>Blenniiformes</taxon>
        <taxon>Gobiesocoidei</taxon>
        <taxon>Gobiesocidae</taxon>
        <taxon>Gobiesocinae</taxon>
        <taxon>Gouania</taxon>
    </lineage>
</organism>
<dbReference type="SMART" id="SM00976">
    <property type="entry name" value="Telo_bind"/>
    <property type="match status" value="1"/>
</dbReference>
<dbReference type="Proteomes" id="UP000694680">
    <property type="component" value="Chromosome 6"/>
</dbReference>
<dbReference type="FunFam" id="2.40.50.140:FF:000138">
    <property type="entry name" value="Protection of telomeres 1 homolog"/>
    <property type="match status" value="1"/>
</dbReference>
<dbReference type="Pfam" id="PF16686">
    <property type="entry name" value="POT1PC"/>
    <property type="match status" value="1"/>
</dbReference>
<keyword evidence="13" id="KW-1185">Reference proteome</keyword>
<evidence type="ECO:0000256" key="7">
    <source>
        <dbReference type="ARBA" id="ARBA00023125"/>
    </source>
</evidence>
<dbReference type="GO" id="GO:0032210">
    <property type="term" value="P:regulation of telomere maintenance via telomerase"/>
    <property type="evidence" value="ECO:0007669"/>
    <property type="project" value="TreeGrafter"/>
</dbReference>
<reference evidence="12" key="2">
    <citation type="submission" date="2025-08" db="UniProtKB">
        <authorList>
            <consortium name="Ensembl"/>
        </authorList>
    </citation>
    <scope>IDENTIFICATION</scope>
</reference>
<evidence type="ECO:0000256" key="1">
    <source>
        <dbReference type="ARBA" id="ARBA00004123"/>
    </source>
</evidence>
<evidence type="ECO:0000256" key="2">
    <source>
        <dbReference type="ARBA" id="ARBA00004574"/>
    </source>
</evidence>
<dbReference type="PANTHER" id="PTHR14513">
    <property type="entry name" value="PROTECTION OF TELOMERES 1"/>
    <property type="match status" value="1"/>
</dbReference>
<dbReference type="InterPro" id="IPR011564">
    <property type="entry name" value="Telomer_end-bd_POT1/Cdc13"/>
</dbReference>
<dbReference type="CDD" id="cd04498">
    <property type="entry name" value="hPOT1_OB2"/>
    <property type="match status" value="1"/>
</dbReference>
<keyword evidence="7" id="KW-0238">DNA-binding</keyword>
<protein>
    <recommendedName>
        <fullName evidence="4">Protection of telomeres protein 1</fullName>
    </recommendedName>
    <alternativeName>
        <fullName evidence="9">POT1-like telomere end-binding protein</fullName>
    </alternativeName>
</protein>
<keyword evidence="5" id="KW-0158">Chromosome</keyword>
<evidence type="ECO:0000256" key="3">
    <source>
        <dbReference type="ARBA" id="ARBA00008442"/>
    </source>
</evidence>
<dbReference type="Pfam" id="PF21375">
    <property type="entry name" value="POT1_C_insert"/>
    <property type="match status" value="1"/>
</dbReference>
<dbReference type="GO" id="GO:0016233">
    <property type="term" value="P:telomere capping"/>
    <property type="evidence" value="ECO:0007669"/>
    <property type="project" value="TreeGrafter"/>
</dbReference>
<evidence type="ECO:0000313" key="13">
    <source>
        <dbReference type="Proteomes" id="UP000694680"/>
    </source>
</evidence>
<dbReference type="SUPFAM" id="SSF50249">
    <property type="entry name" value="Nucleic acid-binding proteins"/>
    <property type="match status" value="3"/>
</dbReference>
<evidence type="ECO:0000256" key="8">
    <source>
        <dbReference type="ARBA" id="ARBA00023242"/>
    </source>
</evidence>
<dbReference type="InterPro" id="IPR012340">
    <property type="entry name" value="NA-bd_OB-fold"/>
</dbReference>
<evidence type="ECO:0000313" key="12">
    <source>
        <dbReference type="Ensembl" id="ENSGWIP00000043132.1"/>
    </source>
</evidence>
<proteinExistence type="inferred from homology"/>
<dbReference type="Ensembl" id="ENSGWIT00000046779.1">
    <property type="protein sequence ID" value="ENSGWIP00000043132.1"/>
    <property type="gene ID" value="ENSGWIG00000021571.1"/>
</dbReference>
<dbReference type="Pfam" id="PF02765">
    <property type="entry name" value="POT1"/>
    <property type="match status" value="1"/>
</dbReference>
<dbReference type="GO" id="GO:0010521">
    <property type="term" value="F:telomerase inhibitor activity"/>
    <property type="evidence" value="ECO:0007669"/>
    <property type="project" value="TreeGrafter"/>
</dbReference>
<feature type="region of interest" description="Disordered" evidence="10">
    <location>
        <begin position="787"/>
        <end position="806"/>
    </location>
</feature>
<dbReference type="Gene3D" id="2.40.50.140">
    <property type="entry name" value="Nucleic acid-binding proteins"/>
    <property type="match status" value="3"/>
</dbReference>
<keyword evidence="6" id="KW-0779">Telomere</keyword>
<evidence type="ECO:0000256" key="5">
    <source>
        <dbReference type="ARBA" id="ARBA00022454"/>
    </source>
</evidence>
<dbReference type="PANTHER" id="PTHR14513:SF0">
    <property type="entry name" value="PROTECTION OF TELOMERES PROTEIN 1"/>
    <property type="match status" value="1"/>
</dbReference>
<feature type="domain" description="Telomeric single stranded DNA binding POT1/Cdc13" evidence="11">
    <location>
        <begin position="160"/>
        <end position="290"/>
    </location>
</feature>
<evidence type="ECO:0000256" key="9">
    <source>
        <dbReference type="ARBA" id="ARBA00084040"/>
    </source>
</evidence>
<evidence type="ECO:0000256" key="10">
    <source>
        <dbReference type="SAM" id="MobiDB-lite"/>
    </source>
</evidence>
<comment type="subcellular location">
    <subcellularLocation>
        <location evidence="2">Chromosome</location>
        <location evidence="2">Telomere</location>
    </subcellularLocation>
    <subcellularLocation>
        <location evidence="1">Nucleus</location>
    </subcellularLocation>
</comment>
<dbReference type="InterPro" id="IPR032042">
    <property type="entry name" value="POT1PC"/>
</dbReference>
<dbReference type="GO" id="GO:0005654">
    <property type="term" value="C:nucleoplasm"/>
    <property type="evidence" value="ECO:0007669"/>
    <property type="project" value="UniProtKB-ARBA"/>
</dbReference>
<reference evidence="12" key="1">
    <citation type="submission" date="2020-06" db="EMBL/GenBank/DDBJ databases">
        <authorList>
            <consortium name="Wellcome Sanger Institute Data Sharing"/>
        </authorList>
    </citation>
    <scope>NUCLEOTIDE SEQUENCE [LARGE SCALE GENOMIC DNA]</scope>
</reference>
<dbReference type="GO" id="GO:0000783">
    <property type="term" value="C:nuclear telomere cap complex"/>
    <property type="evidence" value="ECO:0007669"/>
    <property type="project" value="TreeGrafter"/>
</dbReference>
<keyword evidence="8" id="KW-0539">Nucleus</keyword>
<accession>A0A8C5HDR0</accession>
<evidence type="ECO:0000259" key="11">
    <source>
        <dbReference type="SMART" id="SM00976"/>
    </source>
</evidence>